<feature type="region of interest" description="Disordered" evidence="1">
    <location>
        <begin position="255"/>
        <end position="287"/>
    </location>
</feature>
<proteinExistence type="predicted"/>
<dbReference type="GO" id="GO:0003711">
    <property type="term" value="F:transcription elongation factor activity"/>
    <property type="evidence" value="ECO:0007669"/>
    <property type="project" value="InterPro"/>
</dbReference>
<feature type="compositionally biased region" description="Acidic residues" evidence="1">
    <location>
        <begin position="266"/>
        <end position="285"/>
    </location>
</feature>
<dbReference type="EMBL" id="JAPXFL010000008">
    <property type="protein sequence ID" value="KAK9503228.1"/>
    <property type="molecule type" value="Genomic_DNA"/>
</dbReference>
<dbReference type="AlphaFoldDB" id="A0AAW1CZL2"/>
<evidence type="ECO:0000256" key="1">
    <source>
        <dbReference type="SAM" id="MobiDB-lite"/>
    </source>
</evidence>
<dbReference type="Pfam" id="PF15328">
    <property type="entry name" value="GCOM2"/>
    <property type="match status" value="1"/>
</dbReference>
<gene>
    <name evidence="2" type="ORF">O3M35_011845</name>
</gene>
<evidence type="ECO:0008006" key="4">
    <source>
        <dbReference type="Google" id="ProtNLM"/>
    </source>
</evidence>
<comment type="caution">
    <text evidence="2">The sequence shown here is derived from an EMBL/GenBank/DDBJ whole genome shotgun (WGS) entry which is preliminary data.</text>
</comment>
<dbReference type="InterPro" id="IPR026213">
    <property type="entry name" value="GRINL1"/>
</dbReference>
<evidence type="ECO:0000313" key="2">
    <source>
        <dbReference type="EMBL" id="KAK9503228.1"/>
    </source>
</evidence>
<reference evidence="2 3" key="1">
    <citation type="submission" date="2022-12" db="EMBL/GenBank/DDBJ databases">
        <title>Chromosome-level genome assembly of true bugs.</title>
        <authorList>
            <person name="Ma L."/>
            <person name="Li H."/>
        </authorList>
    </citation>
    <scope>NUCLEOTIDE SEQUENCE [LARGE SCALE GENOMIC DNA]</scope>
    <source>
        <strain evidence="2">Lab_2022b</strain>
    </source>
</reference>
<dbReference type="GO" id="GO:0005634">
    <property type="term" value="C:nucleus"/>
    <property type="evidence" value="ECO:0007669"/>
    <property type="project" value="InterPro"/>
</dbReference>
<sequence length="295" mass="33833">MKKGSTVFKNESKSNKEDITKLPKYRLLELLDRQKKLLSNRAALERLPDKGAKIKQAKKEIEDELEKRSSSTDLSNVMAGLTLSAPQINALEWTKSVEQVKDKFTEELNDNEENPFRILASHSGTSYSKKTIRKEEKPEELITEKDIEEIYAQKLCDKIDHVQAKEKFLPHKTLNNKYCSKKSPTDFKPENLCSASEPPSKYGTVKTISLETSIKLQFEQAEHLKEVQLKHAAERLKDKTYTIGSVLPPKEKLLAYRDPSGMNSDSENDEEEFHEVEDECVEEDREGIVTYHVTD</sequence>
<protein>
    <recommendedName>
        <fullName evidence="4">DNA-directed RNA polymerase II subunit GRINL1A</fullName>
    </recommendedName>
</protein>
<evidence type="ECO:0000313" key="3">
    <source>
        <dbReference type="Proteomes" id="UP001461498"/>
    </source>
</evidence>
<dbReference type="GO" id="GO:0006368">
    <property type="term" value="P:transcription elongation by RNA polymerase II"/>
    <property type="evidence" value="ECO:0007669"/>
    <property type="project" value="InterPro"/>
</dbReference>
<dbReference type="Proteomes" id="UP001461498">
    <property type="component" value="Unassembled WGS sequence"/>
</dbReference>
<organism evidence="2 3">
    <name type="scientific">Rhynocoris fuscipes</name>
    <dbReference type="NCBI Taxonomy" id="488301"/>
    <lineage>
        <taxon>Eukaryota</taxon>
        <taxon>Metazoa</taxon>
        <taxon>Ecdysozoa</taxon>
        <taxon>Arthropoda</taxon>
        <taxon>Hexapoda</taxon>
        <taxon>Insecta</taxon>
        <taxon>Pterygota</taxon>
        <taxon>Neoptera</taxon>
        <taxon>Paraneoptera</taxon>
        <taxon>Hemiptera</taxon>
        <taxon>Heteroptera</taxon>
        <taxon>Panheteroptera</taxon>
        <taxon>Cimicomorpha</taxon>
        <taxon>Reduviidae</taxon>
        <taxon>Harpactorinae</taxon>
        <taxon>Harpactorini</taxon>
        <taxon>Rhynocoris</taxon>
    </lineage>
</organism>
<accession>A0AAW1CZL2</accession>
<keyword evidence="3" id="KW-1185">Reference proteome</keyword>
<name>A0AAW1CZL2_9HEMI</name>
<feature type="region of interest" description="Disordered" evidence="1">
    <location>
        <begin position="48"/>
        <end position="70"/>
    </location>
</feature>